<accession>A0ABP4FLT0</accession>
<evidence type="ECO:0000313" key="1">
    <source>
        <dbReference type="EMBL" id="GAA1182060.1"/>
    </source>
</evidence>
<proteinExistence type="predicted"/>
<evidence type="ECO:0000313" key="2">
    <source>
        <dbReference type="Proteomes" id="UP001501371"/>
    </source>
</evidence>
<comment type="caution">
    <text evidence="1">The sequence shown here is derived from an EMBL/GenBank/DDBJ whole genome shotgun (WGS) entry which is preliminary data.</text>
</comment>
<reference evidence="2" key="1">
    <citation type="journal article" date="2019" name="Int. J. Syst. Evol. Microbiol.">
        <title>The Global Catalogue of Microorganisms (GCM) 10K type strain sequencing project: providing services to taxonomists for standard genome sequencing and annotation.</title>
        <authorList>
            <consortium name="The Broad Institute Genomics Platform"/>
            <consortium name="The Broad Institute Genome Sequencing Center for Infectious Disease"/>
            <person name="Wu L."/>
            <person name="Ma J."/>
        </authorList>
    </citation>
    <scope>NUCLEOTIDE SEQUENCE [LARGE SCALE GENOMIC DNA]</scope>
    <source>
        <strain evidence="2">JCM 12696</strain>
    </source>
</reference>
<protein>
    <submittedName>
        <fullName evidence="1">Uncharacterized protein</fullName>
    </submittedName>
</protein>
<dbReference type="EMBL" id="BAAAKV010000041">
    <property type="protein sequence ID" value="GAA1182060.1"/>
    <property type="molecule type" value="Genomic_DNA"/>
</dbReference>
<dbReference type="Proteomes" id="UP001501371">
    <property type="component" value="Unassembled WGS sequence"/>
</dbReference>
<keyword evidence="2" id="KW-1185">Reference proteome</keyword>
<name>A0ABP4FLT0_9ACTN</name>
<gene>
    <name evidence="1" type="ORF">GCM10009654_44140</name>
</gene>
<organism evidence="1 2">
    <name type="scientific">Streptomyces hebeiensis</name>
    <dbReference type="NCBI Taxonomy" id="229486"/>
    <lineage>
        <taxon>Bacteria</taxon>
        <taxon>Bacillati</taxon>
        <taxon>Actinomycetota</taxon>
        <taxon>Actinomycetes</taxon>
        <taxon>Kitasatosporales</taxon>
        <taxon>Streptomycetaceae</taxon>
        <taxon>Streptomyces</taxon>
    </lineage>
</organism>
<sequence length="316" mass="35511">MNGATYVNPKHSMPEEVIKELDLAQQEELEEMHQQRDLAKYARPDEEARAHIAETRRSVARSLGIDLDDYRAREAEHRARQLRKLEEVAETHVGLDRHLSPLDLEPPAPRAADPSFWFARAEASETTPFNGKFLADGLHFTGKATYNSGSLSFRNFGARFRYELQSNRIPPTSTGRWRSDPHVEIFGGLLGSVGPPDLFSGDRWSKCWMIRRQTLFQFVFAPPGVDNRRILGQRADAQNLIFLETSGLGGSGTRAVTLPGFQPMPSLVISSPSPGISIWAELEVRFDIQLEGNSVLWIHPNDVLLRGFQWPLVGNA</sequence>
<dbReference type="RefSeq" id="WP_344279392.1">
    <property type="nucleotide sequence ID" value="NZ_BAAAKV010000041.1"/>
</dbReference>